<dbReference type="Pfam" id="PF00248">
    <property type="entry name" value="Aldo_ket_red"/>
    <property type="match status" value="1"/>
</dbReference>
<evidence type="ECO:0000313" key="8">
    <source>
        <dbReference type="EMBL" id="OUT06769.1"/>
    </source>
</evidence>
<feature type="active site" description="Proton donor" evidence="4">
    <location>
        <position position="48"/>
    </location>
</feature>
<dbReference type="CDD" id="cd19133">
    <property type="entry name" value="AKR_AKR5F1"/>
    <property type="match status" value="1"/>
</dbReference>
<evidence type="ECO:0000259" key="7">
    <source>
        <dbReference type="Pfam" id="PF00248"/>
    </source>
</evidence>
<dbReference type="PRINTS" id="PR00069">
    <property type="entry name" value="ALDKETRDTASE"/>
</dbReference>
<evidence type="ECO:0000256" key="2">
    <source>
        <dbReference type="ARBA" id="ARBA00022857"/>
    </source>
</evidence>
<evidence type="ECO:0000256" key="4">
    <source>
        <dbReference type="PIRSR" id="PIRSR000097-1"/>
    </source>
</evidence>
<dbReference type="EMBL" id="NDYN01000012">
    <property type="protein sequence ID" value="OUT06769.1"/>
    <property type="molecule type" value="Genomic_DNA"/>
</dbReference>
<keyword evidence="2" id="KW-0521">NADP</keyword>
<dbReference type="PROSITE" id="PS00798">
    <property type="entry name" value="ALDOKETO_REDUCTASE_1"/>
    <property type="match status" value="1"/>
</dbReference>
<dbReference type="PANTHER" id="PTHR43827:SF3">
    <property type="entry name" value="NADP-DEPENDENT OXIDOREDUCTASE DOMAIN-CONTAINING PROTEIN"/>
    <property type="match status" value="1"/>
</dbReference>
<organism evidence="8 9">
    <name type="scientific">Campylobacter concisus</name>
    <dbReference type="NCBI Taxonomy" id="199"/>
    <lineage>
        <taxon>Bacteria</taxon>
        <taxon>Pseudomonadati</taxon>
        <taxon>Campylobacterota</taxon>
        <taxon>Epsilonproteobacteria</taxon>
        <taxon>Campylobacterales</taxon>
        <taxon>Campylobacteraceae</taxon>
        <taxon>Campylobacter</taxon>
    </lineage>
</organism>
<evidence type="ECO:0000256" key="1">
    <source>
        <dbReference type="ARBA" id="ARBA00007905"/>
    </source>
</evidence>
<evidence type="ECO:0000256" key="5">
    <source>
        <dbReference type="PIRSR" id="PIRSR000097-2"/>
    </source>
</evidence>
<comment type="caution">
    <text evidence="8">The sequence shown here is derived from an EMBL/GenBank/DDBJ whole genome shotgun (WGS) entry which is preliminary data.</text>
</comment>
<dbReference type="SUPFAM" id="SSF51430">
    <property type="entry name" value="NAD(P)-linked oxidoreductase"/>
    <property type="match status" value="1"/>
</dbReference>
<evidence type="ECO:0000313" key="9">
    <source>
        <dbReference type="Proteomes" id="UP000196317"/>
    </source>
</evidence>
<dbReference type="PROSITE" id="PS00063">
    <property type="entry name" value="ALDOKETO_REDUCTASE_3"/>
    <property type="match status" value="1"/>
</dbReference>
<sequence length="282" mass="31802">MQYLTLNDGNKMPILGYGVYQVESAEAQRCVEDAISVGYRLIDTAQSYRNEEGVGAAVKTAIAGGVKREELFITTKLWISDAGEERALKAFDASMKKLGLDYLDLYLIHQPYSDIYGAWRAMSRLKKEGRIRSIGVSNFYADRIVDLCENSGVIPAVNQLECHPFFQREALKRVLDGYGIAFESWASFAEGKNDIFKNAVLSGIGEKYGKSSAQVILRWLIQRGIVVIPKSVKIERMKQNFDIFDFTLAPDDMAAIAALDTGKTLFFDHRDPQWVKRLNNYK</sequence>
<feature type="binding site" evidence="5">
    <location>
        <position position="109"/>
    </location>
    <ligand>
        <name>substrate</name>
    </ligand>
</feature>
<dbReference type="PIRSF" id="PIRSF000097">
    <property type="entry name" value="AKR"/>
    <property type="match status" value="1"/>
</dbReference>
<dbReference type="AlphaFoldDB" id="A0A1Y5ME03"/>
<name>A0A1Y5ME03_9BACT</name>
<feature type="site" description="Lowers pKa of active site Tyr" evidence="6">
    <location>
        <position position="76"/>
    </location>
</feature>
<dbReference type="PANTHER" id="PTHR43827">
    <property type="entry name" value="2,5-DIKETO-D-GLUCONIC ACID REDUCTASE"/>
    <property type="match status" value="1"/>
</dbReference>
<dbReference type="FunFam" id="3.20.20.100:FF:000015">
    <property type="entry name" value="Oxidoreductase, aldo/keto reductase family"/>
    <property type="match status" value="1"/>
</dbReference>
<gene>
    <name evidence="8" type="ORF">B9N65_10380</name>
</gene>
<reference evidence="8 9" key="1">
    <citation type="submission" date="2017-04" db="EMBL/GenBank/DDBJ databases">
        <title>Complete genome of Campylobacter concisus ATCC 33237T and draft genomes for an additional eight well characterized C. concisus strains.</title>
        <authorList>
            <person name="Cornelius A.J."/>
            <person name="Miller W.G."/>
            <person name="Lastovica A.J."/>
            <person name="On S.L."/>
            <person name="French N.P."/>
            <person name="Vandenberg O."/>
            <person name="Biggs P.J."/>
        </authorList>
    </citation>
    <scope>NUCLEOTIDE SEQUENCE [LARGE SCALE GENOMIC DNA]</scope>
    <source>
        <strain evidence="8 9">CCUG 19995</strain>
    </source>
</reference>
<dbReference type="InterPro" id="IPR023210">
    <property type="entry name" value="NADP_OxRdtase_dom"/>
</dbReference>
<dbReference type="InterPro" id="IPR036812">
    <property type="entry name" value="NAD(P)_OxRdtase_dom_sf"/>
</dbReference>
<keyword evidence="3" id="KW-0560">Oxidoreductase</keyword>
<dbReference type="GO" id="GO:0016616">
    <property type="term" value="F:oxidoreductase activity, acting on the CH-OH group of donors, NAD or NADP as acceptor"/>
    <property type="evidence" value="ECO:0007669"/>
    <property type="project" value="UniProtKB-ARBA"/>
</dbReference>
<feature type="domain" description="NADP-dependent oxidoreductase" evidence="7">
    <location>
        <begin position="21"/>
        <end position="260"/>
    </location>
</feature>
<dbReference type="PROSITE" id="PS00062">
    <property type="entry name" value="ALDOKETO_REDUCTASE_2"/>
    <property type="match status" value="1"/>
</dbReference>
<dbReference type="RefSeq" id="WP_087583777.1">
    <property type="nucleotide sequence ID" value="NZ_NDYN01000012.1"/>
</dbReference>
<comment type="similarity">
    <text evidence="1">Belongs to the aldo/keto reductase family.</text>
</comment>
<dbReference type="InterPro" id="IPR018170">
    <property type="entry name" value="Aldo/ket_reductase_CS"/>
</dbReference>
<proteinExistence type="inferred from homology"/>
<dbReference type="Proteomes" id="UP000196317">
    <property type="component" value="Unassembled WGS sequence"/>
</dbReference>
<protein>
    <submittedName>
        <fullName evidence="8">2,5-diketo-D-gluconic acid reductase</fullName>
    </submittedName>
</protein>
<dbReference type="InterPro" id="IPR020471">
    <property type="entry name" value="AKR"/>
</dbReference>
<dbReference type="Gene3D" id="3.20.20.100">
    <property type="entry name" value="NADP-dependent oxidoreductase domain"/>
    <property type="match status" value="1"/>
</dbReference>
<evidence type="ECO:0000256" key="6">
    <source>
        <dbReference type="PIRSR" id="PIRSR000097-3"/>
    </source>
</evidence>
<accession>A0A1Y5ME03</accession>
<evidence type="ECO:0000256" key="3">
    <source>
        <dbReference type="ARBA" id="ARBA00023002"/>
    </source>
</evidence>